<sequence>MSALTLYDAFHFIVSNVVEPNTLANENLFIWLRQFDILSQQSFCSLVYEKKNNIFFNEPISFSRNSVPGNLTIHTDCACRKFYDSLLWNKINTRFLTTVKLDRISKCCDPTVISLINDNNSLFFKKRKVTNVSSIQLSEDNFQVKLDELKQERNIASDCPNQKSNNFTLSLDSAFNLTPYELEQPWTLLDHKSISKLSTCDQFYGLKNLFNERLNEKHKHDSKKLTVHLVNFALSCTKIKPLKLNAYANDRNSMIEPYEFFDIIELYTLYLCRYLLQRSYFEKLLPEYWQCMRRDYTKYVRQFPYEVIDLITDYYTLRKCLKCNVTNLTFPIRSILRASQTLTPSVMSKIKDSGYKVIVPNLKGLHIIANKNYDVVFIYDSAGKRINYCQSIVDHVKVILTKVAICCIELVILKRSGGKLSSCYDVWNTSTKSIILILTDVFMWNGENMLTISSATRTTHLVPKFCQTINMFEYLIPCPAFDNLNIFVNYFNAELQKNINFNQLYFDGVIVKFPCNEGSDSVKKLKFSTAKYVLLSITDDNVIKEKVYIVEEIMSSQNNKCNYKLQDKSTKFVINMFQPRYQVYTILYDMVLDKKIGSLQLKLCLFNQHHYRHWCNIILPINYSVVRNRINNFSSKSIVIDHLPYKYAVVKIFFNDFYKYENELPIPKLILDIVPRPDINIIDAINIDNLLSTFQ</sequence>
<organism evidence="1">
    <name type="scientific">Cotesia chilonis</name>
    <dbReference type="NCBI Taxonomy" id="89804"/>
    <lineage>
        <taxon>Eukaryota</taxon>
        <taxon>Metazoa</taxon>
        <taxon>Ecdysozoa</taxon>
        <taxon>Arthropoda</taxon>
        <taxon>Hexapoda</taxon>
        <taxon>Insecta</taxon>
        <taxon>Pterygota</taxon>
        <taxon>Neoptera</taxon>
        <taxon>Endopterygota</taxon>
        <taxon>Hymenoptera</taxon>
        <taxon>Apocrita</taxon>
        <taxon>Ichneumonoidea</taxon>
        <taxon>Braconidae</taxon>
        <taxon>Microgastrinae</taxon>
        <taxon>Cotesia</taxon>
    </lineage>
</organism>
<accession>A0A411G688</accession>
<name>A0A411G688_9HYME</name>
<dbReference type="EMBL" id="MH365591">
    <property type="protein sequence ID" value="QBB01400.1"/>
    <property type="molecule type" value="mRNA"/>
</dbReference>
<protein>
    <submittedName>
        <fullName evidence="1">Uncharacterized protein</fullName>
    </submittedName>
</protein>
<proteinExistence type="evidence at transcript level"/>
<reference evidence="1" key="1">
    <citation type="submission" date="2018-05" db="EMBL/GenBank/DDBJ databases">
        <title>Proteins involved in passive avoidance of endoparasitoid Cotesia chilonis to evade its host Chilo suppressalis immune responses.</title>
        <authorList>
            <person name="Teng Z."/>
            <person name="Ye X."/>
            <person name="Wu H."/>
            <person name="Xiong S."/>
            <person name="Xu G."/>
            <person name="Fang Q."/>
            <person name="Ye G."/>
        </authorList>
    </citation>
    <scope>NUCLEOTIDE SEQUENCE</scope>
    <source>
        <tissue evidence="1">Ovary</tissue>
    </source>
</reference>
<dbReference type="AlphaFoldDB" id="A0A411G688"/>
<evidence type="ECO:0000313" key="1">
    <source>
        <dbReference type="EMBL" id="QBB01400.1"/>
    </source>
</evidence>